<protein>
    <submittedName>
        <fullName evidence="1">Uncharacterized protein</fullName>
    </submittedName>
</protein>
<dbReference type="EMBL" id="AEYH02002865">
    <property type="protein sequence ID" value="KFG33864.1"/>
    <property type="molecule type" value="Genomic_DNA"/>
</dbReference>
<dbReference type="Proteomes" id="UP000028838">
    <property type="component" value="Unassembled WGS sequence"/>
</dbReference>
<organism evidence="1 2">
    <name type="scientific">Toxoplasma gondii FOU</name>
    <dbReference type="NCBI Taxonomy" id="943167"/>
    <lineage>
        <taxon>Eukaryota</taxon>
        <taxon>Sar</taxon>
        <taxon>Alveolata</taxon>
        <taxon>Apicomplexa</taxon>
        <taxon>Conoidasida</taxon>
        <taxon>Coccidia</taxon>
        <taxon>Eucoccidiorida</taxon>
        <taxon>Eimeriorina</taxon>
        <taxon>Sarcocystidae</taxon>
        <taxon>Toxoplasma</taxon>
    </lineage>
</organism>
<dbReference type="VEuPathDB" id="ToxoDB:TGFOU_245475"/>
<gene>
    <name evidence="1" type="ORF">TGFOU_245475</name>
</gene>
<name>A0A086JNZ6_TOXGO</name>
<dbReference type="AlphaFoldDB" id="A0A086JNZ6"/>
<dbReference type="OrthoDB" id="329385at2759"/>
<evidence type="ECO:0000313" key="1">
    <source>
        <dbReference type="EMBL" id="KFG33864.1"/>
    </source>
</evidence>
<proteinExistence type="predicted"/>
<evidence type="ECO:0000313" key="2">
    <source>
        <dbReference type="Proteomes" id="UP000028838"/>
    </source>
</evidence>
<comment type="caution">
    <text evidence="1">The sequence shown here is derived from an EMBL/GenBank/DDBJ whole genome shotgun (WGS) entry which is preliminary data.</text>
</comment>
<accession>A0A086JNZ6</accession>
<reference evidence="1 2" key="1">
    <citation type="submission" date="2014-07" db="EMBL/GenBank/DDBJ databases">
        <authorList>
            <person name="Sibley D."/>
            <person name="Venepally P."/>
            <person name="Karamycheva S."/>
            <person name="Hadjithomas M."/>
            <person name="Khan A."/>
            <person name="Brunk B."/>
            <person name="Roos D."/>
            <person name="Caler E."/>
            <person name="Lorenzi H."/>
        </authorList>
    </citation>
    <scope>NUCLEOTIDE SEQUENCE [LARGE SCALE GENOMIC DNA]</scope>
    <source>
        <strain evidence="1 2">FOU</strain>
    </source>
</reference>
<sequence>MDGQHCPYGNVPPTSHEATMRNFENPMITATNRCEYVLRAFTTPTRPCASLITSEELESYLHLKQPLPAYLQSYGPEASPLQDYVPSNNLTLDSSGSIVPPTLAATTEEIRKAEKRQRTLCCCGSYDE</sequence>